<dbReference type="Gene3D" id="3.40.630.30">
    <property type="match status" value="1"/>
</dbReference>
<proteinExistence type="predicted"/>
<evidence type="ECO:0000313" key="1">
    <source>
        <dbReference type="EMBL" id="WEK39210.1"/>
    </source>
</evidence>
<name>A0AAJ5X2T8_9CAUL</name>
<evidence type="ECO:0000313" key="2">
    <source>
        <dbReference type="Proteomes" id="UP001213664"/>
    </source>
</evidence>
<dbReference type="SUPFAM" id="SSF55729">
    <property type="entry name" value="Acyl-CoA N-acyltransferases (Nat)"/>
    <property type="match status" value="1"/>
</dbReference>
<dbReference type="InterPro" id="IPR016181">
    <property type="entry name" value="Acyl_CoA_acyltransferase"/>
</dbReference>
<dbReference type="EC" id="2.3.1.-" evidence="1"/>
<dbReference type="Pfam" id="PF04339">
    <property type="entry name" value="FemAB_like"/>
    <property type="match status" value="1"/>
</dbReference>
<dbReference type="InterPro" id="IPR007434">
    <property type="entry name" value="FemAB-like"/>
</dbReference>
<keyword evidence="1" id="KW-0012">Acyltransferase</keyword>
<gene>
    <name evidence="1" type="ORF">P0Y50_11740</name>
</gene>
<sequence>MRWRNLLEPKTLIDRWAACPPEGFSVIGDAPAPAFLAPFDLLTTADADFVARLSQWPGFRTWRRFLRLRTTFIGTTVTEYAPVPETGAGDAQAAADLAASLRERLGGGAALTILKDLPQASPLLSPQDNVFADELARACEARDFIQLAGQALAYVPIDFNNVDDYIARLKRRDAKYIRKKLAARAGLTVSVVRTGDACFDETTVRRYYAMYEQVYAQSEIHFDKLTYEFFAAVLTDPAQNGVVFEYRNQDGAFIGWNLCFEHQGMLIDKYIGFVYPQAREANLYFVSWFVNLDYALERGLNHYVAGWTDPEVKALLGARFTFTRHLVFIRNPLLRALGRRMAGSFESDRTWSDKAGNAMTGNAEP</sequence>
<accession>A0AAJ5X2T8</accession>
<dbReference type="EMBL" id="CP119326">
    <property type="protein sequence ID" value="WEK39210.1"/>
    <property type="molecule type" value="Genomic_DNA"/>
</dbReference>
<reference evidence="1" key="1">
    <citation type="submission" date="2023-03" db="EMBL/GenBank/DDBJ databases">
        <title>Andean soil-derived lignocellulolytic bacterial consortium as a source of novel taxa and putative plastic-active enzymes.</title>
        <authorList>
            <person name="Diaz-Garcia L."/>
            <person name="Chuvochina M."/>
            <person name="Feuerriegel G."/>
            <person name="Bunk B."/>
            <person name="Sproer C."/>
            <person name="Streit W.R."/>
            <person name="Rodriguez L.M."/>
            <person name="Overmann J."/>
            <person name="Jimenez D.J."/>
        </authorList>
    </citation>
    <scope>NUCLEOTIDE SEQUENCE</scope>
    <source>
        <strain evidence="1">MAG 833</strain>
    </source>
</reference>
<keyword evidence="1" id="KW-0808">Transferase</keyword>
<dbReference type="GO" id="GO:0016746">
    <property type="term" value="F:acyltransferase activity"/>
    <property type="evidence" value="ECO:0007669"/>
    <property type="project" value="UniProtKB-KW"/>
</dbReference>
<dbReference type="AlphaFoldDB" id="A0AAJ5X2T8"/>
<organism evidence="1 2">
    <name type="scientific">Candidatus Brevundimonas colombiensis</name>
    <dbReference type="NCBI Taxonomy" id="3121376"/>
    <lineage>
        <taxon>Bacteria</taxon>
        <taxon>Pseudomonadati</taxon>
        <taxon>Pseudomonadota</taxon>
        <taxon>Alphaproteobacteria</taxon>
        <taxon>Caulobacterales</taxon>
        <taxon>Caulobacteraceae</taxon>
        <taxon>Brevundimonas</taxon>
    </lineage>
</organism>
<protein>
    <submittedName>
        <fullName evidence="1">GNAT family N-acetyltransferase</fullName>
        <ecNumber evidence="1">2.3.1.-</ecNumber>
    </submittedName>
</protein>
<dbReference type="Proteomes" id="UP001213664">
    <property type="component" value="Chromosome"/>
</dbReference>